<name>V8G7M8_9BURK</name>
<dbReference type="GO" id="GO:0006396">
    <property type="term" value="P:RNA processing"/>
    <property type="evidence" value="ECO:0007669"/>
    <property type="project" value="InterPro"/>
</dbReference>
<proteinExistence type="predicted"/>
<dbReference type="SUPFAM" id="SSF75217">
    <property type="entry name" value="alpha/beta knot"/>
    <property type="match status" value="1"/>
</dbReference>
<dbReference type="InterPro" id="IPR051259">
    <property type="entry name" value="rRNA_Methyltransferase"/>
</dbReference>
<comment type="caution">
    <text evidence="4">The sequence shown here is derived from an EMBL/GenBank/DDBJ whole genome shotgun (WGS) entry which is preliminary data.</text>
</comment>
<evidence type="ECO:0000259" key="3">
    <source>
        <dbReference type="Pfam" id="PF00588"/>
    </source>
</evidence>
<accession>V8G7M8</accession>
<dbReference type="InterPro" id="IPR029064">
    <property type="entry name" value="Ribosomal_eL30-like_sf"/>
</dbReference>
<dbReference type="RefSeq" id="WP_023950872.1">
    <property type="nucleotide sequence ID" value="NZ_AYSV01000079.1"/>
</dbReference>
<evidence type="ECO:0000313" key="5">
    <source>
        <dbReference type="Proteomes" id="UP000018766"/>
    </source>
</evidence>
<dbReference type="AlphaFoldDB" id="V8G7M8"/>
<evidence type="ECO:0000256" key="1">
    <source>
        <dbReference type="ARBA" id="ARBA00022603"/>
    </source>
</evidence>
<dbReference type="Gene3D" id="3.30.1330.30">
    <property type="match status" value="1"/>
</dbReference>
<dbReference type="Gene3D" id="3.40.1280.10">
    <property type="match status" value="1"/>
</dbReference>
<reference evidence="4 5" key="1">
    <citation type="submission" date="2013-11" db="EMBL/GenBank/DDBJ databases">
        <title>Genomic analysis of Pelistega sp. HM-7.</title>
        <authorList>
            <person name="Kumbhare S.V."/>
            <person name="Shetty S.A."/>
            <person name="Sharma O."/>
            <person name="Dhotre D.P."/>
        </authorList>
    </citation>
    <scope>NUCLEOTIDE SEQUENCE [LARGE SCALE GENOMIC DNA]</scope>
    <source>
        <strain evidence="4 5">HM-7</strain>
    </source>
</reference>
<dbReference type="PANTHER" id="PTHR43191:SF2">
    <property type="entry name" value="RRNA METHYLTRANSFERASE 3, MITOCHONDRIAL"/>
    <property type="match status" value="1"/>
</dbReference>
<dbReference type="CDD" id="cd18095">
    <property type="entry name" value="SpoU-like_rRNA-MTase"/>
    <property type="match status" value="1"/>
</dbReference>
<sequence>MKLISSKDNPLYKNICKVAQHKVKNELLLEGDHLCEMWLSHKGLPKLVILRESSQASYFQRWQTLKECACIVLPDHLFKQLNSVESPQGILFWVCVNPSTPEITYPQKTAVLLDRVQDPGNVGTIIRTCAALNIKYIYLTVGCANPWSSKVLRSAQGAHFSMTIYTQVDSIDLLEKSSLPLYITHLSPRAKHLYELVIPKNVLWVFGHEGQGVSEEILQFTHQAVFIPQSQQVESLNVGIASALALYEQQRQLGFEL</sequence>
<gene>
    <name evidence="4" type="ORF">V757_06305</name>
</gene>
<keyword evidence="1 4" id="KW-0489">Methyltransferase</keyword>
<dbReference type="OrthoDB" id="9794400at2"/>
<feature type="domain" description="tRNA/rRNA methyltransferase SpoU type" evidence="3">
    <location>
        <begin position="110"/>
        <end position="247"/>
    </location>
</feature>
<organism evidence="4 5">
    <name type="scientific">Pelistega indica</name>
    <dbReference type="NCBI Taxonomy" id="1414851"/>
    <lineage>
        <taxon>Bacteria</taxon>
        <taxon>Pseudomonadati</taxon>
        <taxon>Pseudomonadota</taxon>
        <taxon>Betaproteobacteria</taxon>
        <taxon>Burkholderiales</taxon>
        <taxon>Alcaligenaceae</taxon>
        <taxon>Pelistega</taxon>
    </lineage>
</organism>
<protein>
    <submittedName>
        <fullName evidence="4">RNA methyltransferase</fullName>
    </submittedName>
</protein>
<dbReference type="InterPro" id="IPR029028">
    <property type="entry name" value="Alpha/beta_knot_MTases"/>
</dbReference>
<keyword evidence="2 4" id="KW-0808">Transferase</keyword>
<dbReference type="PATRIC" id="fig|1414851.3.peg.1284"/>
<dbReference type="EMBL" id="AYSV01000079">
    <property type="protein sequence ID" value="ETD71697.1"/>
    <property type="molecule type" value="Genomic_DNA"/>
</dbReference>
<dbReference type="InterPro" id="IPR001537">
    <property type="entry name" value="SpoU_MeTrfase"/>
</dbReference>
<dbReference type="InterPro" id="IPR029026">
    <property type="entry name" value="tRNA_m1G_MTases_N"/>
</dbReference>
<dbReference type="Pfam" id="PF00588">
    <property type="entry name" value="SpoU_methylase"/>
    <property type="match status" value="1"/>
</dbReference>
<dbReference type="GO" id="GO:0008173">
    <property type="term" value="F:RNA methyltransferase activity"/>
    <property type="evidence" value="ECO:0007669"/>
    <property type="project" value="InterPro"/>
</dbReference>
<evidence type="ECO:0000313" key="4">
    <source>
        <dbReference type="EMBL" id="ETD71697.1"/>
    </source>
</evidence>
<keyword evidence="5" id="KW-1185">Reference proteome</keyword>
<dbReference type="PANTHER" id="PTHR43191">
    <property type="entry name" value="RRNA METHYLTRANSFERASE 3"/>
    <property type="match status" value="1"/>
</dbReference>
<dbReference type="GO" id="GO:0032259">
    <property type="term" value="P:methylation"/>
    <property type="evidence" value="ECO:0007669"/>
    <property type="project" value="UniProtKB-KW"/>
</dbReference>
<dbReference type="Proteomes" id="UP000018766">
    <property type="component" value="Unassembled WGS sequence"/>
</dbReference>
<dbReference type="SUPFAM" id="SSF55315">
    <property type="entry name" value="L30e-like"/>
    <property type="match status" value="1"/>
</dbReference>
<evidence type="ECO:0000256" key="2">
    <source>
        <dbReference type="ARBA" id="ARBA00022679"/>
    </source>
</evidence>
<dbReference type="GO" id="GO:0003723">
    <property type="term" value="F:RNA binding"/>
    <property type="evidence" value="ECO:0007669"/>
    <property type="project" value="InterPro"/>
</dbReference>